<evidence type="ECO:0000256" key="4">
    <source>
        <dbReference type="ARBA" id="ARBA00022473"/>
    </source>
</evidence>
<dbReference type="AlphaFoldDB" id="A0AAD8AJQ0"/>
<name>A0AAD8AJQ0_DIPPU</name>
<evidence type="ECO:0000256" key="1">
    <source>
        <dbReference type="ARBA" id="ARBA00004123"/>
    </source>
</evidence>
<sequence length="283" mass="31966">KKTVWFQNRRAKWRKTEKCWGRSTIMAEYGLYGAMVRHSLPLPETILKSAKESNECVAPWLLGMHRKSIEAAEQLKDDNCTSDKEDQHETSSMTTDKSDNSNNNSVSQQQQTGMQQQPSQINQNSAENNNKEILQHQMRLQELQHQIEHHTSGLPIAHSTDPEEFRNNSIACLRAKAQEHNAKILSLSADALMLVNNNARSRSSVNGTTSAVNNNNNTITSSTTSSSHCDANANSLTSHQHHGLSGHPSNLQQFILRYSIQLNFTQLYNYRHYHRPLHGAILS</sequence>
<feature type="compositionally biased region" description="Basic and acidic residues" evidence="12">
    <location>
        <begin position="75"/>
        <end position="89"/>
    </location>
</feature>
<evidence type="ECO:0000256" key="7">
    <source>
        <dbReference type="ARBA" id="ARBA00023163"/>
    </source>
</evidence>
<feature type="domain" description="Homeobox" evidence="13">
    <location>
        <begin position="1"/>
        <end position="16"/>
    </location>
</feature>
<dbReference type="PROSITE" id="PS50803">
    <property type="entry name" value="OAR"/>
    <property type="match status" value="1"/>
</dbReference>
<dbReference type="GO" id="GO:0006357">
    <property type="term" value="P:regulation of transcription by RNA polymerase II"/>
    <property type="evidence" value="ECO:0007669"/>
    <property type="project" value="TreeGrafter"/>
</dbReference>
<comment type="caution">
    <text evidence="16">The sequence shown here is derived from an EMBL/GenBank/DDBJ whole genome shotgun (WGS) entry which is preliminary data.</text>
</comment>
<evidence type="ECO:0000259" key="14">
    <source>
        <dbReference type="PROSITE" id="PS50803"/>
    </source>
</evidence>
<organism evidence="16 17">
    <name type="scientific">Diploptera punctata</name>
    <name type="common">Pacific beetle cockroach</name>
    <dbReference type="NCBI Taxonomy" id="6984"/>
    <lineage>
        <taxon>Eukaryota</taxon>
        <taxon>Metazoa</taxon>
        <taxon>Ecdysozoa</taxon>
        <taxon>Arthropoda</taxon>
        <taxon>Hexapoda</taxon>
        <taxon>Insecta</taxon>
        <taxon>Pterygota</taxon>
        <taxon>Neoptera</taxon>
        <taxon>Polyneoptera</taxon>
        <taxon>Dictyoptera</taxon>
        <taxon>Blattodea</taxon>
        <taxon>Blaberoidea</taxon>
        <taxon>Blaberidae</taxon>
        <taxon>Diplopterinae</taxon>
        <taxon>Diploptera</taxon>
    </lineage>
</organism>
<dbReference type="GO" id="GO:0007601">
    <property type="term" value="P:visual perception"/>
    <property type="evidence" value="ECO:0007669"/>
    <property type="project" value="UniProtKB-KW"/>
</dbReference>
<dbReference type="InterPro" id="IPR003654">
    <property type="entry name" value="OAR_dom"/>
</dbReference>
<evidence type="ECO:0000259" key="13">
    <source>
        <dbReference type="PROSITE" id="PS50071"/>
    </source>
</evidence>
<feature type="domain" description="CVC" evidence="15">
    <location>
        <begin position="18"/>
        <end position="70"/>
    </location>
</feature>
<dbReference type="Pfam" id="PF03826">
    <property type="entry name" value="OAR"/>
    <property type="match status" value="1"/>
</dbReference>
<feature type="region of interest" description="Disordered" evidence="12">
    <location>
        <begin position="75"/>
        <end position="123"/>
    </location>
</feature>
<feature type="non-terminal residue" evidence="16">
    <location>
        <position position="1"/>
    </location>
</feature>
<dbReference type="Proteomes" id="UP001233999">
    <property type="component" value="Unassembled WGS sequence"/>
</dbReference>
<keyword evidence="17" id="KW-1185">Reference proteome</keyword>
<keyword evidence="11" id="KW-0238">DNA-binding</keyword>
<evidence type="ECO:0000256" key="12">
    <source>
        <dbReference type="SAM" id="MobiDB-lite"/>
    </source>
</evidence>
<reference evidence="16" key="2">
    <citation type="submission" date="2023-05" db="EMBL/GenBank/DDBJ databases">
        <authorList>
            <person name="Fouks B."/>
        </authorList>
    </citation>
    <scope>NUCLEOTIDE SEQUENCE</scope>
    <source>
        <strain evidence="16">Stay&amp;Tobe</strain>
        <tissue evidence="16">Testes</tissue>
    </source>
</reference>
<evidence type="ECO:0000313" key="16">
    <source>
        <dbReference type="EMBL" id="KAJ9599387.1"/>
    </source>
</evidence>
<feature type="region of interest" description="Disordered" evidence="12">
    <location>
        <begin position="202"/>
        <end position="246"/>
    </location>
</feature>
<feature type="compositionally biased region" description="Low complexity" evidence="12">
    <location>
        <begin position="90"/>
        <end position="120"/>
    </location>
</feature>
<comment type="similarity">
    <text evidence="2">Belongs to the paired homeobox family.</text>
</comment>
<feature type="DNA-binding region" description="Homeobox" evidence="11">
    <location>
        <begin position="3"/>
        <end position="17"/>
    </location>
</feature>
<dbReference type="PANTHER" id="PTHR46892:SF3">
    <property type="entry name" value="VISUAL SYSTEM HOMEOBOX 2"/>
    <property type="match status" value="1"/>
</dbReference>
<gene>
    <name evidence="16" type="ORF">L9F63_010149</name>
</gene>
<dbReference type="InterPro" id="IPR001356">
    <property type="entry name" value="HD"/>
</dbReference>
<dbReference type="InterPro" id="IPR052294">
    <property type="entry name" value="VSX_homeobox_regulators"/>
</dbReference>
<evidence type="ECO:0000256" key="3">
    <source>
        <dbReference type="ARBA" id="ARBA00014891"/>
    </source>
</evidence>
<feature type="domain" description="OAR" evidence="14">
    <location>
        <begin position="168"/>
        <end position="181"/>
    </location>
</feature>
<evidence type="ECO:0000256" key="9">
    <source>
        <dbReference type="ARBA" id="ARBA00030203"/>
    </source>
</evidence>
<accession>A0AAD8AJQ0</accession>
<evidence type="ECO:0000256" key="5">
    <source>
        <dbReference type="ARBA" id="ARBA00022606"/>
    </source>
</evidence>
<proteinExistence type="inferred from homology"/>
<feature type="compositionally biased region" description="Polar residues" evidence="12">
    <location>
        <begin position="228"/>
        <end position="238"/>
    </location>
</feature>
<feature type="compositionally biased region" description="Low complexity" evidence="12">
    <location>
        <begin position="202"/>
        <end position="227"/>
    </location>
</feature>
<evidence type="ECO:0000256" key="10">
    <source>
        <dbReference type="ARBA" id="ARBA00031274"/>
    </source>
</evidence>
<dbReference type="PROSITE" id="PS51496">
    <property type="entry name" value="CVC"/>
    <property type="match status" value="1"/>
</dbReference>
<dbReference type="PANTHER" id="PTHR46892">
    <property type="entry name" value="VISUAL SYSTEM HOMEOBOX 2"/>
    <property type="match status" value="1"/>
</dbReference>
<comment type="subcellular location">
    <subcellularLocation>
        <location evidence="1 11">Nucleus</location>
    </subcellularLocation>
</comment>
<evidence type="ECO:0000256" key="6">
    <source>
        <dbReference type="ARBA" id="ARBA00023015"/>
    </source>
</evidence>
<dbReference type="PROSITE" id="PS50071">
    <property type="entry name" value="HOMEOBOX_2"/>
    <property type="match status" value="1"/>
</dbReference>
<keyword evidence="4" id="KW-0217">Developmental protein</keyword>
<keyword evidence="5" id="KW-0716">Sensory transduction</keyword>
<evidence type="ECO:0000256" key="8">
    <source>
        <dbReference type="ARBA" id="ARBA00023305"/>
    </source>
</evidence>
<evidence type="ECO:0000259" key="15">
    <source>
        <dbReference type="PROSITE" id="PS51496"/>
    </source>
</evidence>
<protein>
    <recommendedName>
        <fullName evidence="3">Visual system homeobox 2</fullName>
    </recommendedName>
    <alternativeName>
        <fullName evidence="9">Ceh-10 homeodomain-containing homolog</fullName>
    </alternativeName>
    <alternativeName>
        <fullName evidence="10">Homeobox protein CHX10</fullName>
    </alternativeName>
</protein>
<feature type="non-terminal residue" evidence="16">
    <location>
        <position position="283"/>
    </location>
</feature>
<dbReference type="InterPro" id="IPR023339">
    <property type="entry name" value="CVC"/>
</dbReference>
<keyword evidence="7" id="KW-0804">Transcription</keyword>
<dbReference type="EMBL" id="JASPKZ010000814">
    <property type="protein sequence ID" value="KAJ9599387.1"/>
    <property type="molecule type" value="Genomic_DNA"/>
</dbReference>
<keyword evidence="11" id="KW-0539">Nucleus</keyword>
<dbReference type="GO" id="GO:0005634">
    <property type="term" value="C:nucleus"/>
    <property type="evidence" value="ECO:0007669"/>
    <property type="project" value="UniProtKB-SubCell"/>
</dbReference>
<keyword evidence="11" id="KW-0371">Homeobox</keyword>
<dbReference type="GO" id="GO:1990837">
    <property type="term" value="F:sequence-specific double-stranded DNA binding"/>
    <property type="evidence" value="ECO:0007669"/>
    <property type="project" value="TreeGrafter"/>
</dbReference>
<keyword evidence="6" id="KW-0805">Transcription regulation</keyword>
<evidence type="ECO:0000256" key="2">
    <source>
        <dbReference type="ARBA" id="ARBA00005733"/>
    </source>
</evidence>
<reference evidence="16" key="1">
    <citation type="journal article" date="2023" name="IScience">
        <title>Live-bearing cockroach genome reveals convergent evolutionary mechanisms linked to viviparity in insects and beyond.</title>
        <authorList>
            <person name="Fouks B."/>
            <person name="Harrison M.C."/>
            <person name="Mikhailova A.A."/>
            <person name="Marchal E."/>
            <person name="English S."/>
            <person name="Carruthers M."/>
            <person name="Jennings E.C."/>
            <person name="Chiamaka E.L."/>
            <person name="Frigard R.A."/>
            <person name="Pippel M."/>
            <person name="Attardo G.M."/>
            <person name="Benoit J.B."/>
            <person name="Bornberg-Bauer E."/>
            <person name="Tobe S.S."/>
        </authorList>
    </citation>
    <scope>NUCLEOTIDE SEQUENCE</scope>
    <source>
        <strain evidence="16">Stay&amp;Tobe</strain>
    </source>
</reference>
<dbReference type="CDD" id="cd00086">
    <property type="entry name" value="homeodomain"/>
    <property type="match status" value="1"/>
</dbReference>
<keyword evidence="8" id="KW-0844">Vision</keyword>
<evidence type="ECO:0000313" key="17">
    <source>
        <dbReference type="Proteomes" id="UP001233999"/>
    </source>
</evidence>
<evidence type="ECO:0000256" key="11">
    <source>
        <dbReference type="PROSITE-ProRule" id="PRU00108"/>
    </source>
</evidence>